<dbReference type="Proteomes" id="UP001464555">
    <property type="component" value="Unassembled WGS sequence"/>
</dbReference>
<gene>
    <name evidence="2" type="primary">tnpA</name>
    <name evidence="2" type="ORF">AAEO56_09050</name>
</gene>
<proteinExistence type="predicted"/>
<reference evidence="2 3" key="1">
    <citation type="submission" date="2024-04" db="EMBL/GenBank/DDBJ databases">
        <title>Flavobacterium sp. DGU11 16S ribosomal RNA gene Genome sequencing and assembly.</title>
        <authorList>
            <person name="Park S."/>
        </authorList>
    </citation>
    <scope>NUCLEOTIDE SEQUENCE [LARGE SCALE GENOMIC DNA]</scope>
    <source>
        <strain evidence="2 3">DGU11</strain>
    </source>
</reference>
<feature type="domain" description="Transposase IS200-like" evidence="1">
    <location>
        <begin position="5"/>
        <end position="119"/>
    </location>
</feature>
<accession>A0ABU9HWX7</accession>
<name>A0ABU9HWX7_9FLAO</name>
<keyword evidence="3" id="KW-1185">Reference proteome</keyword>
<evidence type="ECO:0000313" key="3">
    <source>
        <dbReference type="Proteomes" id="UP001464555"/>
    </source>
</evidence>
<dbReference type="Gene3D" id="3.30.70.1290">
    <property type="entry name" value="Transposase IS200-like"/>
    <property type="match status" value="1"/>
</dbReference>
<dbReference type="SUPFAM" id="SSF143422">
    <property type="entry name" value="Transposase IS200-like"/>
    <property type="match status" value="1"/>
</dbReference>
<dbReference type="InterPro" id="IPR002686">
    <property type="entry name" value="Transposase_17"/>
</dbReference>
<dbReference type="RefSeq" id="WP_341696722.1">
    <property type="nucleotide sequence ID" value="NZ_JBBYHR010000004.1"/>
</dbReference>
<comment type="caution">
    <text evidence="2">The sequence shown here is derived from an EMBL/GenBank/DDBJ whole genome shotgun (WGS) entry which is preliminary data.</text>
</comment>
<dbReference type="NCBIfam" id="NF033573">
    <property type="entry name" value="transpos_IS200"/>
    <property type="match status" value="1"/>
</dbReference>
<dbReference type="InterPro" id="IPR036515">
    <property type="entry name" value="Transposase_17_sf"/>
</dbReference>
<protein>
    <submittedName>
        <fullName evidence="2">IS200/IS605 family transposase</fullName>
    </submittedName>
</protein>
<dbReference type="EMBL" id="JBBYHR010000004">
    <property type="protein sequence ID" value="MEL1244405.1"/>
    <property type="molecule type" value="Genomic_DNA"/>
</dbReference>
<dbReference type="PANTHER" id="PTHR33360">
    <property type="entry name" value="TRANSPOSASE FOR INSERTION SEQUENCE ELEMENT IS200"/>
    <property type="match status" value="1"/>
</dbReference>
<sequence length="153" mass="18391">MPNTYTQIHLQFVFAVKHRYGIIAPHWKQELYLYISGIIEKQGHKLLAINGMPDHVHIFIGMRPNQSVSDLLQDIKRNSSLWINQKGFVNGKFEWQEGYGAFSYSKYQVKAVIDYIENQEIHHKKISFREEYLDFLQKFEVEYDERYIFRELE</sequence>
<evidence type="ECO:0000313" key="2">
    <source>
        <dbReference type="EMBL" id="MEL1244405.1"/>
    </source>
</evidence>
<evidence type="ECO:0000259" key="1">
    <source>
        <dbReference type="SMART" id="SM01321"/>
    </source>
</evidence>
<dbReference type="SMART" id="SM01321">
    <property type="entry name" value="Y1_Tnp"/>
    <property type="match status" value="1"/>
</dbReference>
<organism evidence="2 3">
    <name type="scientific">Flavobacterium arundinis</name>
    <dbReference type="NCBI Taxonomy" id="3139143"/>
    <lineage>
        <taxon>Bacteria</taxon>
        <taxon>Pseudomonadati</taxon>
        <taxon>Bacteroidota</taxon>
        <taxon>Flavobacteriia</taxon>
        <taxon>Flavobacteriales</taxon>
        <taxon>Flavobacteriaceae</taxon>
        <taxon>Flavobacterium</taxon>
    </lineage>
</organism>
<dbReference type="PANTHER" id="PTHR33360:SF2">
    <property type="entry name" value="TRANSPOSASE FOR INSERTION SEQUENCE ELEMENT IS200"/>
    <property type="match status" value="1"/>
</dbReference>
<dbReference type="Pfam" id="PF01797">
    <property type="entry name" value="Y1_Tnp"/>
    <property type="match status" value="1"/>
</dbReference>